<dbReference type="GO" id="GO:0005886">
    <property type="term" value="C:plasma membrane"/>
    <property type="evidence" value="ECO:0007669"/>
    <property type="project" value="UniProtKB-SubCell"/>
</dbReference>
<comment type="catalytic activity">
    <reaction evidence="6">
        <text>ATP + H2O = ADP + phosphate + H(+)</text>
        <dbReference type="Rhea" id="RHEA:13065"/>
        <dbReference type="ChEBI" id="CHEBI:15377"/>
        <dbReference type="ChEBI" id="CHEBI:15378"/>
        <dbReference type="ChEBI" id="CHEBI:30616"/>
        <dbReference type="ChEBI" id="CHEBI:43474"/>
        <dbReference type="ChEBI" id="CHEBI:456216"/>
    </reaction>
</comment>
<evidence type="ECO:0000256" key="7">
    <source>
        <dbReference type="SAM" id="Phobius"/>
    </source>
</evidence>
<dbReference type="GO" id="GO:1902600">
    <property type="term" value="P:proton transmembrane transport"/>
    <property type="evidence" value="ECO:0007669"/>
    <property type="project" value="TreeGrafter"/>
</dbReference>
<evidence type="ECO:0000256" key="2">
    <source>
        <dbReference type="ARBA" id="ARBA00022475"/>
    </source>
</evidence>
<feature type="transmembrane region" description="Helical" evidence="7">
    <location>
        <begin position="173"/>
        <end position="202"/>
    </location>
</feature>
<dbReference type="Pfam" id="PF00702">
    <property type="entry name" value="Hydrolase"/>
    <property type="match status" value="1"/>
</dbReference>
<dbReference type="GO" id="GO:0016887">
    <property type="term" value="F:ATP hydrolysis activity"/>
    <property type="evidence" value="ECO:0007669"/>
    <property type="project" value="InterPro"/>
</dbReference>
<evidence type="ECO:0000256" key="5">
    <source>
        <dbReference type="ARBA" id="ARBA00023136"/>
    </source>
</evidence>
<dbReference type="InterPro" id="IPR050510">
    <property type="entry name" value="Cation_transp_ATPase_P-type"/>
</dbReference>
<dbReference type="Gene3D" id="3.40.50.1000">
    <property type="entry name" value="HAD superfamily/HAD-like"/>
    <property type="match status" value="1"/>
</dbReference>
<keyword evidence="4 7" id="KW-1133">Transmembrane helix</keyword>
<protein>
    <submittedName>
        <fullName evidence="9">Calcium-transporting ATPase</fullName>
    </submittedName>
</protein>
<reference evidence="9 10" key="1">
    <citation type="submission" date="2014-07" db="EMBL/GenBank/DDBJ databases">
        <authorList>
            <person name="Zhang J.E."/>
            <person name="Yang H."/>
            <person name="Guo J."/>
            <person name="Deng Z."/>
            <person name="Luo H."/>
            <person name="Luo M."/>
            <person name="Zhao B."/>
        </authorList>
    </citation>
    <scope>NUCLEOTIDE SEQUENCE [LARGE SCALE GENOMIC DNA]</scope>
    <source>
        <strain evidence="9 10">1CP</strain>
    </source>
</reference>
<organism evidence="9 10">
    <name type="scientific">Rhodococcus opacus</name>
    <name type="common">Nocardia opaca</name>
    <dbReference type="NCBI Taxonomy" id="37919"/>
    <lineage>
        <taxon>Bacteria</taxon>
        <taxon>Bacillati</taxon>
        <taxon>Actinomycetota</taxon>
        <taxon>Actinomycetes</taxon>
        <taxon>Mycobacteriales</taxon>
        <taxon>Nocardiaceae</taxon>
        <taxon>Rhodococcus</taxon>
    </lineage>
</organism>
<keyword evidence="3 7" id="KW-0812">Transmembrane</keyword>
<evidence type="ECO:0000313" key="9">
    <source>
        <dbReference type="EMBL" id="ANS28267.1"/>
    </source>
</evidence>
<dbReference type="NCBIfam" id="TIGR01494">
    <property type="entry name" value="ATPase_P-type"/>
    <property type="match status" value="1"/>
</dbReference>
<evidence type="ECO:0000256" key="4">
    <source>
        <dbReference type="ARBA" id="ARBA00022989"/>
    </source>
</evidence>
<dbReference type="SUPFAM" id="SSF81665">
    <property type="entry name" value="Calcium ATPase, transmembrane domain M"/>
    <property type="match status" value="1"/>
</dbReference>
<comment type="subcellular location">
    <subcellularLocation>
        <location evidence="1">Cell membrane</location>
        <topology evidence="1">Multi-pass membrane protein</topology>
    </subcellularLocation>
</comment>
<dbReference type="GO" id="GO:0005524">
    <property type="term" value="F:ATP binding"/>
    <property type="evidence" value="ECO:0007669"/>
    <property type="project" value="InterPro"/>
</dbReference>
<dbReference type="PRINTS" id="PR00120">
    <property type="entry name" value="HATPASE"/>
</dbReference>
<dbReference type="EMBL" id="CP009111">
    <property type="protein sequence ID" value="ANS28267.1"/>
    <property type="molecule type" value="Genomic_DNA"/>
</dbReference>
<evidence type="ECO:0000313" key="10">
    <source>
        <dbReference type="Proteomes" id="UP000186108"/>
    </source>
</evidence>
<dbReference type="Proteomes" id="UP000186108">
    <property type="component" value="Chromosome"/>
</dbReference>
<accession>A0A1B1K6N1</accession>
<dbReference type="InterPro" id="IPR036412">
    <property type="entry name" value="HAD-like_sf"/>
</dbReference>
<dbReference type="Gene3D" id="1.20.1110.10">
    <property type="entry name" value="Calcium-transporting ATPase, transmembrane domain"/>
    <property type="match status" value="1"/>
</dbReference>
<dbReference type="Pfam" id="PF00689">
    <property type="entry name" value="Cation_ATPase_C"/>
    <property type="match status" value="1"/>
</dbReference>
<evidence type="ECO:0000256" key="3">
    <source>
        <dbReference type="ARBA" id="ARBA00022692"/>
    </source>
</evidence>
<dbReference type="PATRIC" id="fig|37919.13.peg.3719"/>
<dbReference type="SUPFAM" id="SSF56784">
    <property type="entry name" value="HAD-like"/>
    <property type="match status" value="1"/>
</dbReference>
<dbReference type="PANTHER" id="PTHR43294">
    <property type="entry name" value="SODIUM/POTASSIUM-TRANSPORTING ATPASE SUBUNIT ALPHA"/>
    <property type="match status" value="1"/>
</dbReference>
<dbReference type="InterPro" id="IPR006068">
    <property type="entry name" value="ATPase_P-typ_cation-transptr_C"/>
</dbReference>
<evidence type="ECO:0000256" key="6">
    <source>
        <dbReference type="ARBA" id="ARBA00049360"/>
    </source>
</evidence>
<dbReference type="GO" id="GO:0019829">
    <property type="term" value="F:ATPase-coupled monoatomic cation transmembrane transporter activity"/>
    <property type="evidence" value="ECO:0007669"/>
    <property type="project" value="TreeGrafter"/>
</dbReference>
<dbReference type="InterPro" id="IPR023214">
    <property type="entry name" value="HAD_sf"/>
</dbReference>
<dbReference type="InterPro" id="IPR001757">
    <property type="entry name" value="P_typ_ATPase"/>
</dbReference>
<gene>
    <name evidence="9" type="ORF">R1CP_17915</name>
</gene>
<dbReference type="PANTHER" id="PTHR43294:SF21">
    <property type="entry name" value="CATION TRANSPORTING ATPASE"/>
    <property type="match status" value="1"/>
</dbReference>
<feature type="domain" description="Cation-transporting P-type ATPase C-terminal" evidence="8">
    <location>
        <begin position="129"/>
        <end position="315"/>
    </location>
</feature>
<evidence type="ECO:0000259" key="8">
    <source>
        <dbReference type="Pfam" id="PF00689"/>
    </source>
</evidence>
<proteinExistence type="predicted"/>
<dbReference type="AlphaFoldDB" id="A0A1B1K6N1"/>
<keyword evidence="2" id="KW-1003">Cell membrane</keyword>
<dbReference type="InterPro" id="IPR023298">
    <property type="entry name" value="ATPase_P-typ_TM_dom_sf"/>
</dbReference>
<name>A0A1B1K6N1_RHOOP</name>
<feature type="transmembrane region" description="Helical" evidence="7">
    <location>
        <begin position="262"/>
        <end position="286"/>
    </location>
</feature>
<dbReference type="PRINTS" id="PR00119">
    <property type="entry name" value="CATATPASE"/>
</dbReference>
<evidence type="ECO:0000256" key="1">
    <source>
        <dbReference type="ARBA" id="ARBA00004651"/>
    </source>
</evidence>
<keyword evidence="5 7" id="KW-0472">Membrane</keyword>
<sequence>MPEPDLDRLLATDVELIFARSSPEAKLRITDALRDSGQVVAMTGDGVNDAPALRRSDIGVAMGKSGTDVAREAATMVLTDDNFATIVSAVEAGRRVYDNVRKFIVYIFAHATPEVVPFLVYALSGGQVPLPLTVMQILAIDLGTETLPALALGREKAEPGLMDRRPRKRTQNVVDRGILVRSWGLLGGVSEVLVMTLFFATLLDGGWYLGADVGAGILHHTWQSATTMSFLGIVACQIGTAFASRTEHASLAKVGVASNPLLLWGIAFEVCFAALVVTVPVLRHIFGTVIPQWHQVLWLLPLPFIVWGCDEAWRWHR</sequence>